<keyword evidence="7 8" id="KW-0456">Lyase</keyword>
<gene>
    <name evidence="8" type="primary">ispF</name>
    <name evidence="11" type="ORF">SAMN04488055_4890</name>
</gene>
<evidence type="ECO:0000256" key="4">
    <source>
        <dbReference type="ARBA" id="ARBA00012579"/>
    </source>
</evidence>
<feature type="binding site" evidence="8">
    <location>
        <position position="32"/>
    </location>
    <ligand>
        <name>a divalent metal cation</name>
        <dbReference type="ChEBI" id="CHEBI:60240"/>
    </ligand>
</feature>
<keyword evidence="5 8" id="KW-0479">Metal-binding</keyword>
<dbReference type="NCBIfam" id="TIGR00151">
    <property type="entry name" value="ispF"/>
    <property type="match status" value="1"/>
</dbReference>
<evidence type="ECO:0000259" key="10">
    <source>
        <dbReference type="Pfam" id="PF02542"/>
    </source>
</evidence>
<feature type="binding site" evidence="8">
    <location>
        <begin position="156"/>
        <end position="159"/>
    </location>
    <ligand>
        <name>4-CDP-2-C-methyl-D-erythritol 2-phosphate</name>
        <dbReference type="ChEBI" id="CHEBI:57919"/>
    </ligand>
</feature>
<comment type="cofactor">
    <cofactor evidence="8">
        <name>a divalent metal cation</name>
        <dbReference type="ChEBI" id="CHEBI:60240"/>
    </cofactor>
    <text evidence="8">Binds 1 divalent metal cation per subunit.</text>
</comment>
<evidence type="ECO:0000256" key="8">
    <source>
        <dbReference type="HAMAP-Rule" id="MF_00107"/>
    </source>
</evidence>
<dbReference type="PANTHER" id="PTHR43181:SF1">
    <property type="entry name" value="2-C-METHYL-D-ERYTHRITOL 2,4-CYCLODIPHOSPHATE SYNTHASE, CHLOROPLASTIC"/>
    <property type="match status" value="1"/>
</dbReference>
<dbReference type="SUPFAM" id="SSF69765">
    <property type="entry name" value="IpsF-like"/>
    <property type="match status" value="1"/>
</dbReference>
<dbReference type="InterPro" id="IPR020555">
    <property type="entry name" value="MECDP_synthase_CS"/>
</dbReference>
<dbReference type="EC" id="4.6.1.12" evidence="4 8"/>
<dbReference type="STRING" id="536979.SAMN04488055_4890"/>
<dbReference type="GO" id="GO:0019288">
    <property type="term" value="P:isopentenyl diphosphate biosynthetic process, methylerythritol 4-phosphate pathway"/>
    <property type="evidence" value="ECO:0007669"/>
    <property type="project" value="UniProtKB-UniRule"/>
</dbReference>
<feature type="site" description="Transition state stabilizer" evidence="8">
    <location>
        <position position="58"/>
    </location>
</feature>
<feature type="binding site" evidence="8">
    <location>
        <begin position="32"/>
        <end position="34"/>
    </location>
    <ligand>
        <name>4-CDP-2-C-methyl-D-erythritol 2-phosphate</name>
        <dbReference type="ChEBI" id="CHEBI:57919"/>
    </ligand>
</feature>
<comment type="catalytic activity">
    <reaction evidence="1 8 9">
        <text>4-CDP-2-C-methyl-D-erythritol 2-phosphate = 2-C-methyl-D-erythritol 2,4-cyclic diphosphate + CMP</text>
        <dbReference type="Rhea" id="RHEA:23864"/>
        <dbReference type="ChEBI" id="CHEBI:57919"/>
        <dbReference type="ChEBI" id="CHEBI:58483"/>
        <dbReference type="ChEBI" id="CHEBI:60377"/>
        <dbReference type="EC" id="4.6.1.12"/>
    </reaction>
</comment>
<dbReference type="InterPro" id="IPR036571">
    <property type="entry name" value="MECDP_synthase_sf"/>
</dbReference>
<dbReference type="PANTHER" id="PTHR43181">
    <property type="entry name" value="2-C-METHYL-D-ERYTHRITOL 2,4-CYCLODIPHOSPHATE SYNTHASE, CHLOROPLASTIC"/>
    <property type="match status" value="1"/>
</dbReference>
<dbReference type="GO" id="GO:0008685">
    <property type="term" value="F:2-C-methyl-D-erythritol 2,4-cyclodiphosphate synthase activity"/>
    <property type="evidence" value="ECO:0007669"/>
    <property type="project" value="UniProtKB-UniRule"/>
</dbReference>
<evidence type="ECO:0000256" key="3">
    <source>
        <dbReference type="ARBA" id="ARBA00008480"/>
    </source>
</evidence>
<name>A0A1N6K225_9BACT</name>
<dbReference type="PROSITE" id="PS01350">
    <property type="entry name" value="ISPF"/>
    <property type="match status" value="1"/>
</dbReference>
<dbReference type="GO" id="GO:0046872">
    <property type="term" value="F:metal ion binding"/>
    <property type="evidence" value="ECO:0007669"/>
    <property type="project" value="UniProtKB-KW"/>
</dbReference>
<evidence type="ECO:0000256" key="7">
    <source>
        <dbReference type="ARBA" id="ARBA00023239"/>
    </source>
</evidence>
<feature type="binding site" evidence="8">
    <location>
        <position position="166"/>
    </location>
    <ligand>
        <name>4-CDP-2-C-methyl-D-erythritol 2-phosphate</name>
        <dbReference type="ChEBI" id="CHEBI:57919"/>
    </ligand>
</feature>
<dbReference type="InterPro" id="IPR003526">
    <property type="entry name" value="MECDP_synthase"/>
</dbReference>
<dbReference type="AlphaFoldDB" id="A0A1N6K225"/>
<proteinExistence type="inferred from homology"/>
<protein>
    <recommendedName>
        <fullName evidence="4 8">2-C-methyl-D-erythritol 2,4-cyclodiphosphate synthase</fullName>
        <shortName evidence="8">MECDP-synthase</shortName>
        <shortName evidence="8">MECPP-synthase</shortName>
        <shortName evidence="8">MECPS</shortName>
        <ecNumber evidence="4 8">4.6.1.12</ecNumber>
    </recommendedName>
</protein>
<evidence type="ECO:0000256" key="9">
    <source>
        <dbReference type="RuleBase" id="RU004395"/>
    </source>
</evidence>
<keyword evidence="12" id="KW-1185">Reference proteome</keyword>
<feature type="domain" description="2-C-methyl-D-erythritol 2,4-cyclodiphosphate synthase" evidence="10">
    <location>
        <begin position="25"/>
        <end position="178"/>
    </location>
</feature>
<comment type="pathway">
    <text evidence="2 8">Isoprenoid biosynthesis; isopentenyl diphosphate biosynthesis via DXP pathway; isopentenyl diphosphate from 1-deoxy-D-xylulose 5-phosphate: step 4/6.</text>
</comment>
<comment type="function">
    <text evidence="8">Involved in the biosynthesis of isopentenyl diphosphate (IPP) and dimethylallyl diphosphate (DMAPP), two major building blocks of isoprenoid compounds. Catalyzes the conversion of 4-diphosphocytidyl-2-C-methyl-D-erythritol 2-phosphate (CDP-ME2P) to 2-C-methyl-D-erythritol 2,4-cyclodiphosphate (ME-CPP) with a corresponding release of cytidine 5-monophosphate (CMP).</text>
</comment>
<comment type="caution">
    <text evidence="8">Lacks conserved residue(s) required for the propagation of feature annotation.</text>
</comment>
<organism evidence="11 12">
    <name type="scientific">Chitinophaga niabensis</name>
    <dbReference type="NCBI Taxonomy" id="536979"/>
    <lineage>
        <taxon>Bacteria</taxon>
        <taxon>Pseudomonadati</taxon>
        <taxon>Bacteroidota</taxon>
        <taxon>Chitinophagia</taxon>
        <taxon>Chitinophagales</taxon>
        <taxon>Chitinophagaceae</taxon>
        <taxon>Chitinophaga</taxon>
    </lineage>
</organism>
<dbReference type="HAMAP" id="MF_00107">
    <property type="entry name" value="IspF"/>
    <property type="match status" value="1"/>
</dbReference>
<sequence>MLRRIYYFSLFPLRRDHNFNIMTKLRIGLGVDFHQLVPDRDFWLGGILVPHHKGALGHSDADVLLHAICDALLGAASLGDIGVHFPDTDQAYKNIDSKILLSRCRELIAEKGYFVVNVDASLCLQAPKIKPYVPQMQEVIAQLLGVTTEEISIKATTTEKLGFVGREEGVVAYATVLLEKQ</sequence>
<evidence type="ECO:0000256" key="6">
    <source>
        <dbReference type="ARBA" id="ARBA00023229"/>
    </source>
</evidence>
<dbReference type="Pfam" id="PF02542">
    <property type="entry name" value="YgbB"/>
    <property type="match status" value="1"/>
</dbReference>
<accession>A0A1N6K225</accession>
<feature type="binding site" evidence="8">
    <location>
        <begin position="85"/>
        <end position="89"/>
    </location>
    <ligand>
        <name>4-CDP-2-C-methyl-D-erythritol 2-phosphate</name>
        <dbReference type="ChEBI" id="CHEBI:57919"/>
    </ligand>
</feature>
<evidence type="ECO:0000256" key="1">
    <source>
        <dbReference type="ARBA" id="ARBA00000200"/>
    </source>
</evidence>
<feature type="binding site" evidence="8">
    <location>
        <position position="66"/>
    </location>
    <ligand>
        <name>a divalent metal cation</name>
        <dbReference type="ChEBI" id="CHEBI:60240"/>
    </ligand>
</feature>
<evidence type="ECO:0000256" key="5">
    <source>
        <dbReference type="ARBA" id="ARBA00022723"/>
    </source>
</evidence>
<dbReference type="GO" id="GO:0016114">
    <property type="term" value="P:terpenoid biosynthetic process"/>
    <property type="evidence" value="ECO:0007669"/>
    <property type="project" value="InterPro"/>
</dbReference>
<evidence type="ECO:0000256" key="2">
    <source>
        <dbReference type="ARBA" id="ARBA00004709"/>
    </source>
</evidence>
<feature type="binding site" evidence="8">
    <location>
        <begin position="58"/>
        <end position="59"/>
    </location>
    <ligand>
        <name>4-CDP-2-C-methyl-D-erythritol 2-phosphate</name>
        <dbReference type="ChEBI" id="CHEBI:57919"/>
    </ligand>
</feature>
<dbReference type="Proteomes" id="UP000185003">
    <property type="component" value="Unassembled WGS sequence"/>
</dbReference>
<feature type="binding site" evidence="8">
    <location>
        <position position="34"/>
    </location>
    <ligand>
        <name>a divalent metal cation</name>
        <dbReference type="ChEBI" id="CHEBI:60240"/>
    </ligand>
</feature>
<comment type="similarity">
    <text evidence="3 8 9">Belongs to the IspF family.</text>
</comment>
<dbReference type="UniPathway" id="UPA00056">
    <property type="reaction ID" value="UER00095"/>
</dbReference>
<feature type="site" description="Transition state stabilizer" evidence="8">
    <location>
        <position position="157"/>
    </location>
</feature>
<dbReference type="EMBL" id="FSRA01000002">
    <property type="protein sequence ID" value="SIO50386.1"/>
    <property type="molecule type" value="Genomic_DNA"/>
</dbReference>
<evidence type="ECO:0000313" key="12">
    <source>
        <dbReference type="Proteomes" id="UP000185003"/>
    </source>
</evidence>
<evidence type="ECO:0000313" key="11">
    <source>
        <dbReference type="EMBL" id="SIO50386.1"/>
    </source>
</evidence>
<keyword evidence="6 8" id="KW-0414">Isoprene biosynthesis</keyword>
<comment type="subunit">
    <text evidence="8">Homotrimer.</text>
</comment>
<dbReference type="CDD" id="cd00554">
    <property type="entry name" value="MECDP_synthase"/>
    <property type="match status" value="1"/>
</dbReference>
<feature type="binding site" evidence="8">
    <location>
        <begin position="80"/>
        <end position="82"/>
    </location>
    <ligand>
        <name>4-CDP-2-C-methyl-D-erythritol 2-phosphate</name>
        <dbReference type="ChEBI" id="CHEBI:57919"/>
    </ligand>
</feature>
<dbReference type="Gene3D" id="3.30.1330.50">
    <property type="entry name" value="2-C-methyl-D-erythritol 2,4-cyclodiphosphate synthase"/>
    <property type="match status" value="1"/>
</dbReference>
<feature type="binding site" evidence="8">
    <location>
        <position position="163"/>
    </location>
    <ligand>
        <name>4-CDP-2-C-methyl-D-erythritol 2-phosphate</name>
        <dbReference type="ChEBI" id="CHEBI:57919"/>
    </ligand>
</feature>
<reference evidence="11 12" key="1">
    <citation type="submission" date="2016-11" db="EMBL/GenBank/DDBJ databases">
        <authorList>
            <person name="Jaros S."/>
            <person name="Januszkiewicz K."/>
            <person name="Wedrychowicz H."/>
        </authorList>
    </citation>
    <scope>NUCLEOTIDE SEQUENCE [LARGE SCALE GENOMIC DNA]</scope>
    <source>
        <strain evidence="11 12">DSM 24787</strain>
    </source>
</reference>
<dbReference type="FunFam" id="3.30.1330.50:FF:000001">
    <property type="entry name" value="2-C-methyl-D-erythritol 2,4-cyclodiphosphate synthase"/>
    <property type="match status" value="1"/>
</dbReference>